<evidence type="ECO:0000256" key="1">
    <source>
        <dbReference type="ARBA" id="ARBA00006820"/>
    </source>
</evidence>
<dbReference type="GO" id="GO:0000226">
    <property type="term" value="P:microtubule cytoskeleton organization"/>
    <property type="evidence" value="ECO:0007669"/>
    <property type="project" value="TreeGrafter"/>
</dbReference>
<keyword evidence="2" id="KW-0436">Ligase</keyword>
<evidence type="ECO:0000256" key="3">
    <source>
        <dbReference type="ARBA" id="ARBA00022701"/>
    </source>
</evidence>
<dbReference type="SUPFAM" id="SSF56059">
    <property type="entry name" value="Glutathione synthetase ATP-binding domain-like"/>
    <property type="match status" value="1"/>
</dbReference>
<dbReference type="KEGG" id="osn:115223633"/>
<keyword evidence="6" id="KW-1185">Reference proteome</keyword>
<dbReference type="PROSITE" id="PS51221">
    <property type="entry name" value="TTL"/>
    <property type="match status" value="1"/>
</dbReference>
<protein>
    <submittedName>
        <fullName evidence="7">Tubulin polyglutamylase TTLL7-like</fullName>
    </submittedName>
</protein>
<evidence type="ECO:0000256" key="2">
    <source>
        <dbReference type="ARBA" id="ARBA00022598"/>
    </source>
</evidence>
<keyword evidence="5" id="KW-0067">ATP-binding</keyword>
<gene>
    <name evidence="7" type="primary">LOC115223633</name>
</gene>
<evidence type="ECO:0000256" key="5">
    <source>
        <dbReference type="ARBA" id="ARBA00022840"/>
    </source>
</evidence>
<dbReference type="InterPro" id="IPR004344">
    <property type="entry name" value="TTL/TTLL_fam"/>
</dbReference>
<dbReference type="GO" id="GO:0005874">
    <property type="term" value="C:microtubule"/>
    <property type="evidence" value="ECO:0007669"/>
    <property type="project" value="UniProtKB-KW"/>
</dbReference>
<comment type="similarity">
    <text evidence="1">Belongs to the tubulin--tyrosine ligase family.</text>
</comment>
<dbReference type="GO" id="GO:0070740">
    <property type="term" value="F:tubulin-glutamic acid ligase activity"/>
    <property type="evidence" value="ECO:0007669"/>
    <property type="project" value="TreeGrafter"/>
</dbReference>
<dbReference type="PANTHER" id="PTHR12241">
    <property type="entry name" value="TUBULIN POLYGLUTAMYLASE"/>
    <property type="match status" value="1"/>
</dbReference>
<dbReference type="RefSeq" id="XP_029650163.1">
    <property type="nucleotide sequence ID" value="XM_029794303.2"/>
</dbReference>
<dbReference type="PANTHER" id="PTHR12241:SF147">
    <property type="entry name" value="TUBULIN POLYGLUTAMYLASE TTLL7"/>
    <property type="match status" value="1"/>
</dbReference>
<evidence type="ECO:0000313" key="7">
    <source>
        <dbReference type="RefSeq" id="XP_029650163.1"/>
    </source>
</evidence>
<evidence type="ECO:0000313" key="6">
    <source>
        <dbReference type="Proteomes" id="UP000515154"/>
    </source>
</evidence>
<proteinExistence type="inferred from homology"/>
<dbReference type="FunFam" id="3.30.470.20:FF:000009">
    <property type="entry name" value="tubulin polyglutamylase TTLL5 isoform X1"/>
    <property type="match status" value="1"/>
</dbReference>
<evidence type="ECO:0000256" key="4">
    <source>
        <dbReference type="ARBA" id="ARBA00022741"/>
    </source>
</evidence>
<dbReference type="Gene3D" id="3.30.470.20">
    <property type="entry name" value="ATP-grasp fold, B domain"/>
    <property type="match status" value="1"/>
</dbReference>
<reference evidence="7" key="1">
    <citation type="submission" date="2025-08" db="UniProtKB">
        <authorList>
            <consortium name="RefSeq"/>
        </authorList>
    </citation>
    <scope>IDENTIFICATION</scope>
</reference>
<dbReference type="GO" id="GO:0036064">
    <property type="term" value="C:ciliary basal body"/>
    <property type="evidence" value="ECO:0007669"/>
    <property type="project" value="TreeGrafter"/>
</dbReference>
<sequence length="534" mass="62125">MMPVYLTMSIEKATGNECFDIVMNGVTAENYKEREKQNKRAVSANIAGTRFKLVKKVLDNLNFSISEDDDFTSYLIWSDAYVSNEKVSDLQNYQRINHFPGMIKITRKDYLARNFVKMQKMYRDAFSFHPKTWVMPSEFSELSQRPRCHEMKQETQTYIAKPFNGSQGHGIYLCNSLEKLHFGESAIIQEYVHKPLLINNVKFDLRLYVLITTCDPLRVFVYKEGLVRLSTEKYLPPAEDNLENLFMHLTNYSINKRNNSYEKSTSPKDGIKRSFKYLNQYLRQNDYDVTQLWQQIYDLIAKTMIMAEPHLLHAYRNCRPGAQPGSASVCFEILGFDVLVDSNLKPWLLEVNRSPSLNTDQNIDLDVKSRLLEDTITLLHIKSSDKTRTLAAQKAEAQKRLFSKVGRNPKFDINGKVSQSKLVATKRKMELKNLLNRLQTNASQEIYENENCGGFFRIFPSDDKLQQQKYSTWMAYAFSVFKNDIKSSMTKGKHYDFSYLWQEDEILNMLAECEAAEMKKTFKETNYPSHGTCL</sequence>
<keyword evidence="4" id="KW-0547">Nucleotide-binding</keyword>
<dbReference type="AlphaFoldDB" id="A0A6P7TFT6"/>
<dbReference type="Proteomes" id="UP000515154">
    <property type="component" value="Linkage group LG23"/>
</dbReference>
<dbReference type="Pfam" id="PF03133">
    <property type="entry name" value="TTL"/>
    <property type="match status" value="1"/>
</dbReference>
<dbReference type="GO" id="GO:0015631">
    <property type="term" value="F:tubulin binding"/>
    <property type="evidence" value="ECO:0007669"/>
    <property type="project" value="TreeGrafter"/>
</dbReference>
<accession>A0A6P7TFT6</accession>
<keyword evidence="3" id="KW-0493">Microtubule</keyword>
<organism evidence="6 7">
    <name type="scientific">Octopus sinensis</name>
    <name type="common">East Asian common octopus</name>
    <dbReference type="NCBI Taxonomy" id="2607531"/>
    <lineage>
        <taxon>Eukaryota</taxon>
        <taxon>Metazoa</taxon>
        <taxon>Spiralia</taxon>
        <taxon>Lophotrochozoa</taxon>
        <taxon>Mollusca</taxon>
        <taxon>Cephalopoda</taxon>
        <taxon>Coleoidea</taxon>
        <taxon>Octopodiformes</taxon>
        <taxon>Octopoda</taxon>
        <taxon>Incirrata</taxon>
        <taxon>Octopodidae</taxon>
        <taxon>Octopus</taxon>
    </lineage>
</organism>
<dbReference type="GO" id="GO:0005524">
    <property type="term" value="F:ATP binding"/>
    <property type="evidence" value="ECO:0007669"/>
    <property type="project" value="UniProtKB-KW"/>
</dbReference>
<name>A0A6P7TFT6_9MOLL</name>